<accession>A0A326TZC4</accession>
<dbReference type="Proteomes" id="UP000248806">
    <property type="component" value="Unassembled WGS sequence"/>
</dbReference>
<comment type="caution">
    <text evidence="1">The sequence shown here is derived from an EMBL/GenBank/DDBJ whole genome shotgun (WGS) entry which is preliminary data.</text>
</comment>
<gene>
    <name evidence="1" type="ORF">EI42_05306</name>
</gene>
<proteinExistence type="predicted"/>
<evidence type="ECO:0000313" key="1">
    <source>
        <dbReference type="EMBL" id="PZW22855.1"/>
    </source>
</evidence>
<dbReference type="RefSeq" id="WP_111325575.1">
    <property type="nucleotide sequence ID" value="NZ_BIFX01000001.1"/>
</dbReference>
<protein>
    <submittedName>
        <fullName evidence="1">Uncharacterized protein</fullName>
    </submittedName>
</protein>
<name>A0A326TZC4_THEHA</name>
<dbReference type="AlphaFoldDB" id="A0A326TZC4"/>
<sequence>MSNNIEYTNLTLANSDYSDLLEKIEKLLDEELKRIQTTGKGNYFGMTPYPVFDIDKLAEAMAKQFIGSNQYPFENIDGTAFATVYMPEVEAQQKFSQQLHSILRKMQRCMQSLYFKQPNAPKQQTPNALHIYMKKFVEEITKTLSSSSLSSQTGSQMHGLTYGSFTTPFDVKKRRLSVTKNPESSEVGEKIWLKGHKLTVQVQNIGQFDRDVIDGIMTRLKQMREAGEELDDESLSDVQDELKRKAAAPTSDLQALRNAVIAETVARIFRECKVRYLQYLLNGMKVWNKPGKERGMRLLENLIARLRALDEYSRAYDLEHYEVTFQQRTYNFKEILSGAAAFDSLPIITEIEGLLNETTDVQQGIKTFIVGVKLKLNGKVQVHGGKNDTVFDYNISLLDPQTPLYKRRKAAAIDEERFYEKVLHVALLYLVLVRLDDPTFDAVAFFEKKIRPVLQTGSEEEKLDVLLKIKRGIEAGKKAEEYIRTLKDLLVEFIKHQSIGPDMAPETLVLSLKSSLLNTDLDSIVNSHIYFQEFVPQQSKSVLKHVAVEEARTSNDALCKLPLQIQFEPLYYYPADTLEEVYTMKYTATQLKTLPVMLVPVDNSEYLRDIKNSFGKLNRIALYYRHHTWYSDSPEAFVYRFTYITLAYIFVKMLASYAVGKGEDPDLFLPILCIHDRDEAEADVNRHDETVYKEEEQKTVQLSDEAFIHSFAKLLDFLLSQDYLSSSQGFKRDTIQGAKQGIHKRRNALASLFSALPRSFVKQLAQPNRDYALKKLALVIVSSRPSDKNRKAQEPDSIEGATLYGQIVGIERLDTGAIRLGLLTTFSANLEKKELYSRPQALIDQLRKYAAQGYSHFLYVAHAPYNRTLKVEQLDLYFMNESVIQALREIPAGEKGEHIRVYPIFCDKYYVVNRKPRARSSVPDVNSLYIDDIGELAQVSRDTSKKAILFFNIFTGKTINPESVYNGVMSYTTLVNTYQNDVTYDQYIWSDLLSLSSENSLRAEILEMLTLFHFWRFEKGNEIRNVNKTGKDKRIQIQMKLDPYSQIIGTDSVGKLSIYPHMRSKVRFNALSYLTEVRSVLRKQKNEGER</sequence>
<dbReference type="OrthoDB" id="135566at2"/>
<keyword evidence="2" id="KW-1185">Reference proteome</keyword>
<evidence type="ECO:0000313" key="2">
    <source>
        <dbReference type="Proteomes" id="UP000248806"/>
    </source>
</evidence>
<dbReference type="EMBL" id="QKUF01000030">
    <property type="protein sequence ID" value="PZW22855.1"/>
    <property type="molecule type" value="Genomic_DNA"/>
</dbReference>
<organism evidence="1 2">
    <name type="scientific">Thermosporothrix hazakensis</name>
    <dbReference type="NCBI Taxonomy" id="644383"/>
    <lineage>
        <taxon>Bacteria</taxon>
        <taxon>Bacillati</taxon>
        <taxon>Chloroflexota</taxon>
        <taxon>Ktedonobacteria</taxon>
        <taxon>Ktedonobacterales</taxon>
        <taxon>Thermosporotrichaceae</taxon>
        <taxon>Thermosporothrix</taxon>
    </lineage>
</organism>
<reference evidence="1 2" key="1">
    <citation type="submission" date="2018-06" db="EMBL/GenBank/DDBJ databases">
        <title>Genomic Encyclopedia of Archaeal and Bacterial Type Strains, Phase II (KMG-II): from individual species to whole genera.</title>
        <authorList>
            <person name="Goeker M."/>
        </authorList>
    </citation>
    <scope>NUCLEOTIDE SEQUENCE [LARGE SCALE GENOMIC DNA]</scope>
    <source>
        <strain evidence="1 2">ATCC BAA-1881</strain>
    </source>
</reference>